<sequence>MWSAVQRSVVRALCVCPFSLFDSCAQNSLHKLASARWPLAHGTRLPRFCSVSILYYDWLTESPPLPV</sequence>
<protein>
    <submittedName>
        <fullName evidence="1">Putative secreted protein</fullName>
    </submittedName>
</protein>
<name>A0A2M4CFG4_9DIPT</name>
<evidence type="ECO:0000313" key="1">
    <source>
        <dbReference type="EMBL" id="MBW63975.1"/>
    </source>
</evidence>
<dbReference type="AlphaFoldDB" id="A0A2M4CFG4"/>
<reference evidence="1" key="1">
    <citation type="submission" date="2018-01" db="EMBL/GenBank/DDBJ databases">
        <title>An insight into the sialome of Amazonian anophelines.</title>
        <authorList>
            <person name="Ribeiro J.M."/>
            <person name="Scarpassa V."/>
            <person name="Calvo E."/>
        </authorList>
    </citation>
    <scope>NUCLEOTIDE SEQUENCE</scope>
    <source>
        <tissue evidence="1">Salivary glands</tissue>
    </source>
</reference>
<dbReference type="EMBL" id="GGFJ01014834">
    <property type="protein sequence ID" value="MBW63975.1"/>
    <property type="molecule type" value="Transcribed_RNA"/>
</dbReference>
<proteinExistence type="predicted"/>
<organism evidence="1">
    <name type="scientific">Anopheles marajoara</name>
    <dbReference type="NCBI Taxonomy" id="58244"/>
    <lineage>
        <taxon>Eukaryota</taxon>
        <taxon>Metazoa</taxon>
        <taxon>Ecdysozoa</taxon>
        <taxon>Arthropoda</taxon>
        <taxon>Hexapoda</taxon>
        <taxon>Insecta</taxon>
        <taxon>Pterygota</taxon>
        <taxon>Neoptera</taxon>
        <taxon>Endopterygota</taxon>
        <taxon>Diptera</taxon>
        <taxon>Nematocera</taxon>
        <taxon>Culicoidea</taxon>
        <taxon>Culicidae</taxon>
        <taxon>Anophelinae</taxon>
        <taxon>Anopheles</taxon>
    </lineage>
</organism>
<accession>A0A2M4CFG4</accession>